<accession>A0ABS8X0G4</accession>
<protein>
    <recommendedName>
        <fullName evidence="4">Lipoprotein</fullName>
    </recommendedName>
</protein>
<sequence>MSTMKQLKRIILAFCLVGVTVFASSCNVNQPISTHNEKGYGGDGGGR</sequence>
<dbReference type="RefSeq" id="WP_182351066.1">
    <property type="nucleotide sequence ID" value="NZ_JAJSPM010000001.1"/>
</dbReference>
<dbReference type="PROSITE" id="PS51257">
    <property type="entry name" value="PROKAR_LIPOPROTEIN"/>
    <property type="match status" value="1"/>
</dbReference>
<reference evidence="2 3" key="1">
    <citation type="journal article" date="2024" name="Pathogens">
        <title>Characterization of a Novel Species of Legionella Isolated from a Healthcare Facility: Legionella resiliens sp. nov.</title>
        <authorList>
            <person name="Cristino S."/>
            <person name="Pascale M.R."/>
            <person name="Marino F."/>
            <person name="Derelitto C."/>
            <person name="Salaris S."/>
            <person name="Orsini M."/>
            <person name="Squarzoni S."/>
            <person name="Grottola A."/>
            <person name="Girolamini L."/>
        </authorList>
    </citation>
    <scope>NUCLEOTIDE SEQUENCE [LARGE SCALE GENOMIC DNA]</scope>
    <source>
        <strain evidence="2 3">8cVS16</strain>
    </source>
</reference>
<gene>
    <name evidence="2" type="ORF">LXO92_01870</name>
</gene>
<feature type="chain" id="PRO_5046505230" description="Lipoprotein" evidence="1">
    <location>
        <begin position="24"/>
        <end position="47"/>
    </location>
</feature>
<organism evidence="2 3">
    <name type="scientific">Legionella resiliens</name>
    <dbReference type="NCBI Taxonomy" id="2905958"/>
    <lineage>
        <taxon>Bacteria</taxon>
        <taxon>Pseudomonadati</taxon>
        <taxon>Pseudomonadota</taxon>
        <taxon>Gammaproteobacteria</taxon>
        <taxon>Legionellales</taxon>
        <taxon>Legionellaceae</taxon>
        <taxon>Legionella</taxon>
    </lineage>
</organism>
<feature type="signal peptide" evidence="1">
    <location>
        <begin position="1"/>
        <end position="23"/>
    </location>
</feature>
<dbReference type="EMBL" id="JAJTND010000001">
    <property type="protein sequence ID" value="MCE3531122.1"/>
    <property type="molecule type" value="Genomic_DNA"/>
</dbReference>
<proteinExistence type="predicted"/>
<dbReference type="Proteomes" id="UP001320170">
    <property type="component" value="Unassembled WGS sequence"/>
</dbReference>
<keyword evidence="1" id="KW-0732">Signal</keyword>
<evidence type="ECO:0000313" key="3">
    <source>
        <dbReference type="Proteomes" id="UP001320170"/>
    </source>
</evidence>
<evidence type="ECO:0000256" key="1">
    <source>
        <dbReference type="SAM" id="SignalP"/>
    </source>
</evidence>
<comment type="caution">
    <text evidence="2">The sequence shown here is derived from an EMBL/GenBank/DDBJ whole genome shotgun (WGS) entry which is preliminary data.</text>
</comment>
<keyword evidence="3" id="KW-1185">Reference proteome</keyword>
<evidence type="ECO:0000313" key="2">
    <source>
        <dbReference type="EMBL" id="MCE3531122.1"/>
    </source>
</evidence>
<evidence type="ECO:0008006" key="4">
    <source>
        <dbReference type="Google" id="ProtNLM"/>
    </source>
</evidence>
<name>A0ABS8X0G4_9GAMM</name>